<dbReference type="RefSeq" id="WP_215353489.1">
    <property type="nucleotide sequence ID" value="NZ_BAAAFE010000003.1"/>
</dbReference>
<proteinExistence type="predicted"/>
<reference evidence="2" key="1">
    <citation type="journal article" date="2019" name="Int. J. Syst. Evol. Microbiol.">
        <title>The Global Catalogue of Microorganisms (GCM) 10K type strain sequencing project: providing services to taxonomists for standard genome sequencing and annotation.</title>
        <authorList>
            <consortium name="The Broad Institute Genomics Platform"/>
            <consortium name="The Broad Institute Genome Sequencing Center for Infectious Disease"/>
            <person name="Wu L."/>
            <person name="Ma J."/>
        </authorList>
    </citation>
    <scope>NUCLEOTIDE SEQUENCE [LARGE SCALE GENOMIC DNA]</scope>
    <source>
        <strain evidence="2">JCM 15910</strain>
    </source>
</reference>
<accession>A0ABP3XD12</accession>
<name>A0ABP3XD12_9SPHN</name>
<keyword evidence="2" id="KW-1185">Reference proteome</keyword>
<organism evidence="1 2">
    <name type="scientific">Sphingopyxis soli</name>
    <dbReference type="NCBI Taxonomy" id="592051"/>
    <lineage>
        <taxon>Bacteria</taxon>
        <taxon>Pseudomonadati</taxon>
        <taxon>Pseudomonadota</taxon>
        <taxon>Alphaproteobacteria</taxon>
        <taxon>Sphingomonadales</taxon>
        <taxon>Sphingomonadaceae</taxon>
        <taxon>Sphingopyxis</taxon>
    </lineage>
</organism>
<evidence type="ECO:0000313" key="2">
    <source>
        <dbReference type="Proteomes" id="UP001500738"/>
    </source>
</evidence>
<evidence type="ECO:0000313" key="1">
    <source>
        <dbReference type="EMBL" id="GAA0862676.1"/>
    </source>
</evidence>
<sequence>MSEALSPLELELAAYSPLELAELDDTVRILLEAANDGTAAYAAARRAVYATLRFAISRRLLSEVDASRTATIIPFRGRE</sequence>
<gene>
    <name evidence="1" type="ORF">GCM10009115_10350</name>
</gene>
<protein>
    <submittedName>
        <fullName evidence="1">Uncharacterized protein</fullName>
    </submittedName>
</protein>
<comment type="caution">
    <text evidence="1">The sequence shown here is derived from an EMBL/GenBank/DDBJ whole genome shotgun (WGS) entry which is preliminary data.</text>
</comment>
<dbReference type="EMBL" id="BAAAFE010000003">
    <property type="protein sequence ID" value="GAA0862676.1"/>
    <property type="molecule type" value="Genomic_DNA"/>
</dbReference>
<dbReference type="Proteomes" id="UP001500738">
    <property type="component" value="Unassembled WGS sequence"/>
</dbReference>